<dbReference type="EMBL" id="CCYD01002577">
    <property type="protein sequence ID" value="CEG47447.1"/>
    <property type="molecule type" value="Genomic_DNA"/>
</dbReference>
<name>A0A0P1B0Z3_PLAHL</name>
<dbReference type="AlphaFoldDB" id="A0A0P1B0Z3"/>
<dbReference type="Proteomes" id="UP000054928">
    <property type="component" value="Unassembled WGS sequence"/>
</dbReference>
<protein>
    <submittedName>
        <fullName evidence="1">Uncharacterized protein</fullName>
    </submittedName>
</protein>
<dbReference type="RefSeq" id="XP_024583816.1">
    <property type="nucleotide sequence ID" value="XM_024718415.1"/>
</dbReference>
<keyword evidence="2" id="KW-1185">Reference proteome</keyword>
<evidence type="ECO:0000313" key="1">
    <source>
        <dbReference type="EMBL" id="CEG47447.1"/>
    </source>
</evidence>
<accession>A0A0P1B0Z3</accession>
<evidence type="ECO:0000313" key="2">
    <source>
        <dbReference type="Proteomes" id="UP000054928"/>
    </source>
</evidence>
<organism evidence="1 2">
    <name type="scientific">Plasmopara halstedii</name>
    <name type="common">Downy mildew of sunflower</name>
    <dbReference type="NCBI Taxonomy" id="4781"/>
    <lineage>
        <taxon>Eukaryota</taxon>
        <taxon>Sar</taxon>
        <taxon>Stramenopiles</taxon>
        <taxon>Oomycota</taxon>
        <taxon>Peronosporomycetes</taxon>
        <taxon>Peronosporales</taxon>
        <taxon>Peronosporaceae</taxon>
        <taxon>Plasmopara</taxon>
    </lineage>
</organism>
<proteinExistence type="predicted"/>
<sequence>MFVSDKDKLNAWIGLYGFDLNTKILVEWFIHVNPRYLEKNATSAESVQPSGESTV</sequence>
<dbReference type="GeneID" id="36399376"/>
<reference evidence="2" key="1">
    <citation type="submission" date="2014-09" db="EMBL/GenBank/DDBJ databases">
        <authorList>
            <person name="Sharma Rahul"/>
            <person name="Thines Marco"/>
        </authorList>
    </citation>
    <scope>NUCLEOTIDE SEQUENCE [LARGE SCALE GENOMIC DNA]</scope>
</reference>